<dbReference type="EMBL" id="ABNSCA010000001">
    <property type="protein sequence ID" value="ELN6930725.1"/>
    <property type="molecule type" value="Genomic_DNA"/>
</dbReference>
<evidence type="ECO:0000313" key="2">
    <source>
        <dbReference type="Proteomes" id="UP001253463"/>
    </source>
</evidence>
<dbReference type="Proteomes" id="UP001253463">
    <property type="component" value="Unassembled WGS sequence"/>
</dbReference>
<protein>
    <submittedName>
        <fullName evidence="1">DUF600 family protein</fullName>
    </submittedName>
</protein>
<proteinExistence type="predicted"/>
<accession>A0AAI9G7F8</accession>
<gene>
    <name evidence="1" type="ORF">RZY48_000089</name>
</gene>
<sequence>MLNGNVEDIYFGIAKKIVEKIDDDWVKAELKAEIYGDAAKFRGTYNSSLAQEQQKFFKVHHELFDLFEELHKITTENPNNKWNRAIFTLEPSGSFNIDFEWDQALADEIERLNNE</sequence>
<name>A0AAI9G7F8_9VIBR</name>
<comment type="caution">
    <text evidence="1">The sequence shown here is derived from an EMBL/GenBank/DDBJ whole genome shotgun (WGS) entry which is preliminary data.</text>
</comment>
<dbReference type="InterPro" id="IPR006728">
    <property type="entry name" value="YezG-like"/>
</dbReference>
<organism evidence="1 2">
    <name type="scientific">Vibrio navarrensis</name>
    <dbReference type="NCBI Taxonomy" id="29495"/>
    <lineage>
        <taxon>Bacteria</taxon>
        <taxon>Pseudomonadati</taxon>
        <taxon>Pseudomonadota</taxon>
        <taxon>Gammaproteobacteria</taxon>
        <taxon>Vibrionales</taxon>
        <taxon>Vibrionaceae</taxon>
        <taxon>Vibrio</taxon>
    </lineage>
</organism>
<dbReference type="RefSeq" id="WP_172565637.1">
    <property type="nucleotide sequence ID" value="NZ_CP051102.1"/>
</dbReference>
<reference evidence="1" key="1">
    <citation type="submission" date="2023-10" db="EMBL/GenBank/DDBJ databases">
        <authorList>
            <consortium name="PulseNet: The National Subtyping Network for Foodborne Disease Surveillance"/>
        </authorList>
    </citation>
    <scope>NUCLEOTIDE SEQUENCE</scope>
    <source>
        <strain evidence="1">PNUSAV004886</strain>
    </source>
</reference>
<dbReference type="AlphaFoldDB" id="A0AAI9G7F8"/>
<dbReference type="Pfam" id="PF04634">
    <property type="entry name" value="YezG-like"/>
    <property type="match status" value="1"/>
</dbReference>
<dbReference type="InterPro" id="IPR036170">
    <property type="entry name" value="YezG-like_sf"/>
</dbReference>
<dbReference type="Gene3D" id="3.30.500.20">
    <property type="entry name" value="BH3703-like domains"/>
    <property type="match status" value="1"/>
</dbReference>
<evidence type="ECO:0000313" key="1">
    <source>
        <dbReference type="EMBL" id="ELN6930725.1"/>
    </source>
</evidence>
<dbReference type="SUPFAM" id="SSF160424">
    <property type="entry name" value="BH3703-like"/>
    <property type="match status" value="1"/>
</dbReference>